<dbReference type="EMBL" id="NPDY01000002">
    <property type="protein sequence ID" value="PJZ70620.1"/>
    <property type="molecule type" value="Genomic_DNA"/>
</dbReference>
<protein>
    <recommendedName>
        <fullName evidence="5">STAS domain-containing protein</fullName>
    </recommendedName>
</protein>
<gene>
    <name evidence="1" type="ORF">CH360_03510</name>
    <name evidence="2" type="ORF">CH373_06650</name>
</gene>
<dbReference type="EMBL" id="NPDZ01000003">
    <property type="protein sequence ID" value="PJZ73832.1"/>
    <property type="molecule type" value="Genomic_DNA"/>
</dbReference>
<organism evidence="2 4">
    <name type="scientific">Leptospira perolatii</name>
    <dbReference type="NCBI Taxonomy" id="2023191"/>
    <lineage>
        <taxon>Bacteria</taxon>
        <taxon>Pseudomonadati</taxon>
        <taxon>Spirochaetota</taxon>
        <taxon>Spirochaetia</taxon>
        <taxon>Leptospirales</taxon>
        <taxon>Leptospiraceae</taxon>
        <taxon>Leptospira</taxon>
    </lineage>
</organism>
<sequence>MKELIVNLQGKLDLSLGEAFRDRTNPLLAANPHLILLDALELKFWNLEGLSCVKETILANPVSRFAACRLSEDLKNSWNQVGLTQLAPVFDLREDAKAYLLQSASHDTEGWHSVACPVCFQNLKVDQPGNYRCPACEHTFYLNAEDRISPFEKLF</sequence>
<dbReference type="AlphaFoldDB" id="A0A2M9ZP23"/>
<dbReference type="Proteomes" id="UP000231990">
    <property type="component" value="Unassembled WGS sequence"/>
</dbReference>
<dbReference type="Gene3D" id="3.30.750.24">
    <property type="entry name" value="STAS domain"/>
    <property type="match status" value="1"/>
</dbReference>
<accession>A0A2M9ZP23</accession>
<evidence type="ECO:0000313" key="1">
    <source>
        <dbReference type="EMBL" id="PJZ70620.1"/>
    </source>
</evidence>
<evidence type="ECO:0000313" key="2">
    <source>
        <dbReference type="EMBL" id="PJZ73832.1"/>
    </source>
</evidence>
<reference evidence="3 4" key="1">
    <citation type="submission" date="2017-07" db="EMBL/GenBank/DDBJ databases">
        <title>Leptospira spp. isolated from tropical soils.</title>
        <authorList>
            <person name="Thibeaux R."/>
            <person name="Iraola G."/>
            <person name="Ferres I."/>
            <person name="Bierque E."/>
            <person name="Girault D."/>
            <person name="Soupe-Gilbert M.-E."/>
            <person name="Picardeau M."/>
            <person name="Goarant C."/>
        </authorList>
    </citation>
    <scope>NUCLEOTIDE SEQUENCE [LARGE SCALE GENOMIC DNA]</scope>
    <source>
        <strain evidence="2 4">FH1-B-B1</strain>
        <strain evidence="1 3">FH1-B-C1</strain>
    </source>
</reference>
<evidence type="ECO:0000313" key="3">
    <source>
        <dbReference type="Proteomes" id="UP000231962"/>
    </source>
</evidence>
<dbReference type="SUPFAM" id="SSF52091">
    <property type="entry name" value="SpoIIaa-like"/>
    <property type="match status" value="1"/>
</dbReference>
<dbReference type="Proteomes" id="UP000231962">
    <property type="component" value="Unassembled WGS sequence"/>
</dbReference>
<dbReference type="OrthoDB" id="326430at2"/>
<proteinExistence type="predicted"/>
<dbReference type="InterPro" id="IPR036513">
    <property type="entry name" value="STAS_dom_sf"/>
</dbReference>
<name>A0A2M9ZP23_9LEPT</name>
<comment type="caution">
    <text evidence="2">The sequence shown here is derived from an EMBL/GenBank/DDBJ whole genome shotgun (WGS) entry which is preliminary data.</text>
</comment>
<evidence type="ECO:0008006" key="5">
    <source>
        <dbReference type="Google" id="ProtNLM"/>
    </source>
</evidence>
<evidence type="ECO:0000313" key="4">
    <source>
        <dbReference type="Proteomes" id="UP000231990"/>
    </source>
</evidence>
<keyword evidence="3" id="KW-1185">Reference proteome</keyword>